<dbReference type="PANTHER" id="PTHR43798">
    <property type="entry name" value="MONOACYLGLYCEROL LIPASE"/>
    <property type="match status" value="1"/>
</dbReference>
<dbReference type="Gene3D" id="3.40.50.1820">
    <property type="entry name" value="alpha/beta hydrolase"/>
    <property type="match status" value="1"/>
</dbReference>
<dbReference type="GO" id="GO:0016787">
    <property type="term" value="F:hydrolase activity"/>
    <property type="evidence" value="ECO:0007669"/>
    <property type="project" value="UniProtKB-KW"/>
</dbReference>
<accession>A0ABY7MK67</accession>
<dbReference type="SUPFAM" id="SSF53474">
    <property type="entry name" value="alpha/beta-Hydrolases"/>
    <property type="match status" value="1"/>
</dbReference>
<organism evidence="3 4">
    <name type="scientific">Bradyrhizobium xenonodulans</name>
    <dbReference type="NCBI Taxonomy" id="2736875"/>
    <lineage>
        <taxon>Bacteria</taxon>
        <taxon>Pseudomonadati</taxon>
        <taxon>Pseudomonadota</taxon>
        <taxon>Alphaproteobacteria</taxon>
        <taxon>Hyphomicrobiales</taxon>
        <taxon>Nitrobacteraceae</taxon>
        <taxon>Bradyrhizobium</taxon>
    </lineage>
</organism>
<feature type="signal peptide" evidence="1">
    <location>
        <begin position="1"/>
        <end position="20"/>
    </location>
</feature>
<evidence type="ECO:0000313" key="3">
    <source>
        <dbReference type="EMBL" id="WBL77290.1"/>
    </source>
</evidence>
<dbReference type="RefSeq" id="WP_270162555.1">
    <property type="nucleotide sequence ID" value="NZ_CP089391.1"/>
</dbReference>
<evidence type="ECO:0000313" key="4">
    <source>
        <dbReference type="Proteomes" id="UP001179614"/>
    </source>
</evidence>
<evidence type="ECO:0000256" key="1">
    <source>
        <dbReference type="SAM" id="SignalP"/>
    </source>
</evidence>
<dbReference type="Proteomes" id="UP001179614">
    <property type="component" value="Chromosome"/>
</dbReference>
<sequence>MRRVVVSFLFAVCTIAQLWAQEVKPNWPIPPELKWEAINGYPMAYREAGEGTSIVLVHGSTADYRIWDAQFRVFSASYRVVAVSLRHFYPERWDGAGTDFSIEQHAQDVAALIERLNLGKVHLVGHSRGGAVAVEVAKSHADVIRTLVLPDGSIEMLVPETAEGKAAGDFTKKVIGTLQENLKAGEPAKAVEVFVDMLNGPGTWQKFPEPTKQMFLANIYTALGDKDRPISTCDDVKKFDFPVLFMTGDKSPKKFEFFYNEMRKCREFPATVVIPNAGHGIQKQNADVFNKITLDFLSKH</sequence>
<name>A0ABY7MK67_9BRAD</name>
<feature type="chain" id="PRO_5045504947" evidence="1">
    <location>
        <begin position="21"/>
        <end position="300"/>
    </location>
</feature>
<evidence type="ECO:0000259" key="2">
    <source>
        <dbReference type="Pfam" id="PF12697"/>
    </source>
</evidence>
<dbReference type="InterPro" id="IPR000073">
    <property type="entry name" value="AB_hydrolase_1"/>
</dbReference>
<protein>
    <submittedName>
        <fullName evidence="3">Alpha/beta hydrolase</fullName>
    </submittedName>
</protein>
<dbReference type="InterPro" id="IPR029058">
    <property type="entry name" value="AB_hydrolase_fold"/>
</dbReference>
<gene>
    <name evidence="3" type="ORF">I3J27_30370</name>
</gene>
<dbReference type="InterPro" id="IPR050266">
    <property type="entry name" value="AB_hydrolase_sf"/>
</dbReference>
<dbReference type="EMBL" id="CP089391">
    <property type="protein sequence ID" value="WBL77290.1"/>
    <property type="molecule type" value="Genomic_DNA"/>
</dbReference>
<proteinExistence type="predicted"/>
<feature type="domain" description="AB hydrolase-1" evidence="2">
    <location>
        <begin position="54"/>
        <end position="289"/>
    </location>
</feature>
<keyword evidence="4" id="KW-1185">Reference proteome</keyword>
<keyword evidence="1" id="KW-0732">Signal</keyword>
<dbReference type="Pfam" id="PF12697">
    <property type="entry name" value="Abhydrolase_6"/>
    <property type="match status" value="1"/>
</dbReference>
<keyword evidence="3" id="KW-0378">Hydrolase</keyword>
<reference evidence="3" key="1">
    <citation type="submission" date="2021-12" db="EMBL/GenBank/DDBJ databases">
        <title>Bradyrhizobium xenonodulans sp. nov.</title>
        <authorList>
            <person name="Claassens R."/>
            <person name="Venter S.N."/>
            <person name="Beukes C.W."/>
            <person name="Stepkowski T."/>
            <person name="Steenkamp E.T."/>
        </authorList>
    </citation>
    <scope>NUCLEOTIDE SEQUENCE</scope>
    <source>
        <strain evidence="3">14AB</strain>
    </source>
</reference>